<feature type="signal peptide" evidence="1">
    <location>
        <begin position="1"/>
        <end position="37"/>
    </location>
</feature>
<gene>
    <name evidence="2" type="ORF">CSPHI_09295</name>
</gene>
<accession>A0A1L7CZ64</accession>
<dbReference type="EMBL" id="CP009248">
    <property type="protein sequence ID" value="APT91175.1"/>
    <property type="molecule type" value="Genomic_DNA"/>
</dbReference>
<organism evidence="2 3">
    <name type="scientific">Corynebacterium sphenisci DSM 44792</name>
    <dbReference type="NCBI Taxonomy" id="1437874"/>
    <lineage>
        <taxon>Bacteria</taxon>
        <taxon>Bacillati</taxon>
        <taxon>Actinomycetota</taxon>
        <taxon>Actinomycetes</taxon>
        <taxon>Mycobacteriales</taxon>
        <taxon>Corynebacteriaceae</taxon>
        <taxon>Corynebacterium</taxon>
    </lineage>
</organism>
<proteinExistence type="predicted"/>
<dbReference type="Gene3D" id="2.40.10.10">
    <property type="entry name" value="Trypsin-like serine proteases"/>
    <property type="match status" value="2"/>
</dbReference>
<dbReference type="InterPro" id="IPR043504">
    <property type="entry name" value="Peptidase_S1_PA_chymotrypsin"/>
</dbReference>
<name>A0A1L7CZ64_9CORY</name>
<reference evidence="2 3" key="1">
    <citation type="submission" date="2014-08" db="EMBL/GenBank/DDBJ databases">
        <title>Complete genome sequence of Corynebacterium sphenisci CECT 5990(T) (=DSM 44792(T)), isolated from healthy wild penguins.</title>
        <authorList>
            <person name="Ruckert C."/>
            <person name="Albersmeier A."/>
            <person name="Winkler A."/>
            <person name="Kalinowski J."/>
        </authorList>
    </citation>
    <scope>NUCLEOTIDE SEQUENCE [LARGE SCALE GENOMIC DNA]</scope>
    <source>
        <strain evidence="2 3">DSM 44792</strain>
    </source>
</reference>
<evidence type="ECO:0000313" key="2">
    <source>
        <dbReference type="EMBL" id="APT91175.1"/>
    </source>
</evidence>
<protein>
    <recommendedName>
        <fullName evidence="4">Peptidase S1 domain-containing protein</fullName>
    </recommendedName>
</protein>
<sequence length="245" mass="26073">MRPRTRIRRLIPARLRRPAAAALAAALLALPAGPAAAEPQVDLRDYGSIAPGTMFYNLDRADGRTICTFGFQVLSHADPGLDFATAGHCGDPGDRIGILHGDRKIEVGHVRYANPGDAAAHGDIGVVRITDPAIPYERTIAVLNVAPDPVPGDAAWLRAHRPTVCKVGVKTGLGCGPWHRRNGSFDDYRMLSIKGDSGSPVFLVTNSGAALPVGILTGSPTDLGEEYMRFTHLEELAEAGWEVIA</sequence>
<evidence type="ECO:0008006" key="4">
    <source>
        <dbReference type="Google" id="ProtNLM"/>
    </source>
</evidence>
<dbReference type="OrthoDB" id="8781117at2"/>
<dbReference type="RefSeq" id="WP_075692678.1">
    <property type="nucleotide sequence ID" value="NZ_CP009248.1"/>
</dbReference>
<dbReference type="AlphaFoldDB" id="A0A1L7CZ64"/>
<feature type="chain" id="PRO_5012046823" description="Peptidase S1 domain-containing protein" evidence="1">
    <location>
        <begin position="38"/>
        <end position="245"/>
    </location>
</feature>
<evidence type="ECO:0000256" key="1">
    <source>
        <dbReference type="SAM" id="SignalP"/>
    </source>
</evidence>
<dbReference type="SUPFAM" id="SSF50494">
    <property type="entry name" value="Trypsin-like serine proteases"/>
    <property type="match status" value="1"/>
</dbReference>
<dbReference type="KEGG" id="csph:CSPHI_09295"/>
<keyword evidence="3" id="KW-1185">Reference proteome</keyword>
<dbReference type="STRING" id="1437874.CSPHI_09295"/>
<dbReference type="InterPro" id="IPR009003">
    <property type="entry name" value="Peptidase_S1_PA"/>
</dbReference>
<evidence type="ECO:0000313" key="3">
    <source>
        <dbReference type="Proteomes" id="UP000185469"/>
    </source>
</evidence>
<keyword evidence="1" id="KW-0732">Signal</keyword>
<dbReference type="Proteomes" id="UP000185469">
    <property type="component" value="Chromosome"/>
</dbReference>